<feature type="transmembrane region" description="Helical" evidence="1">
    <location>
        <begin position="76"/>
        <end position="101"/>
    </location>
</feature>
<protein>
    <submittedName>
        <fullName evidence="2">Uncharacterized protein</fullName>
    </submittedName>
</protein>
<gene>
    <name evidence="2" type="ORF">GKIL_0532</name>
</gene>
<evidence type="ECO:0000313" key="3">
    <source>
        <dbReference type="Proteomes" id="UP000017396"/>
    </source>
</evidence>
<dbReference type="OrthoDB" id="9982088at2"/>
<dbReference type="Proteomes" id="UP000017396">
    <property type="component" value="Chromosome"/>
</dbReference>
<keyword evidence="3" id="KW-1185">Reference proteome</keyword>
<keyword evidence="1" id="KW-0812">Transmembrane</keyword>
<feature type="transmembrane region" description="Helical" evidence="1">
    <location>
        <begin position="49"/>
        <end position="70"/>
    </location>
</feature>
<dbReference type="AlphaFoldDB" id="U5QD39"/>
<dbReference type="KEGG" id="glj:GKIL_0532"/>
<keyword evidence="1" id="KW-0472">Membrane</keyword>
<dbReference type="RefSeq" id="WP_023171809.1">
    <property type="nucleotide sequence ID" value="NC_022600.1"/>
</dbReference>
<organism evidence="2 3">
    <name type="scientific">Gloeobacter kilaueensis (strain ATCC BAA-2537 / CCAP 1431/1 / ULC 316 / JS1)</name>
    <dbReference type="NCBI Taxonomy" id="1183438"/>
    <lineage>
        <taxon>Bacteria</taxon>
        <taxon>Bacillati</taxon>
        <taxon>Cyanobacteriota</taxon>
        <taxon>Cyanophyceae</taxon>
        <taxon>Gloeobacterales</taxon>
        <taxon>Gloeobacteraceae</taxon>
        <taxon>Gloeobacter</taxon>
    </lineage>
</organism>
<sequence length="110" mass="11895">MNPIDFDPGPLFLILAASLAVLTCGFALRRTLLALLRLPVGERRPQTLLIPYIALLIAAVVAVGSLPLIFSVPGTLTYPFALLVGSAVATAIWLQFISKVLTVPPERFRR</sequence>
<accession>U5QD39</accession>
<evidence type="ECO:0000313" key="2">
    <source>
        <dbReference type="EMBL" id="AGY56778.1"/>
    </source>
</evidence>
<dbReference type="STRING" id="1183438.GKIL_0532"/>
<name>U5QD39_GLOK1</name>
<keyword evidence="1" id="KW-1133">Transmembrane helix</keyword>
<feature type="transmembrane region" description="Helical" evidence="1">
    <location>
        <begin position="12"/>
        <end position="28"/>
    </location>
</feature>
<dbReference type="HOGENOM" id="CLU_2167373_0_0_3"/>
<evidence type="ECO:0000256" key="1">
    <source>
        <dbReference type="SAM" id="Phobius"/>
    </source>
</evidence>
<dbReference type="EMBL" id="CP003587">
    <property type="protein sequence ID" value="AGY56778.1"/>
    <property type="molecule type" value="Genomic_DNA"/>
</dbReference>
<reference evidence="2 3" key="1">
    <citation type="journal article" date="2013" name="PLoS ONE">
        <title>Cultivation and Complete Genome Sequencing of Gloeobacter kilaueensis sp. nov., from a Lava Cave in Kilauea Caldera, Hawai'i.</title>
        <authorList>
            <person name="Saw J.H."/>
            <person name="Schatz M."/>
            <person name="Brown M.V."/>
            <person name="Kunkel D.D."/>
            <person name="Foster J.S."/>
            <person name="Shick H."/>
            <person name="Christensen S."/>
            <person name="Hou S."/>
            <person name="Wan X."/>
            <person name="Donachie S.P."/>
        </authorList>
    </citation>
    <scope>NUCLEOTIDE SEQUENCE [LARGE SCALE GENOMIC DNA]</scope>
    <source>
        <strain evidence="3">JS</strain>
    </source>
</reference>
<proteinExistence type="predicted"/>